<organism evidence="1 2">
    <name type="scientific">Rhododendron molle</name>
    <name type="common">Chinese azalea</name>
    <name type="synonym">Azalea mollis</name>
    <dbReference type="NCBI Taxonomy" id="49168"/>
    <lineage>
        <taxon>Eukaryota</taxon>
        <taxon>Viridiplantae</taxon>
        <taxon>Streptophyta</taxon>
        <taxon>Embryophyta</taxon>
        <taxon>Tracheophyta</taxon>
        <taxon>Spermatophyta</taxon>
        <taxon>Magnoliopsida</taxon>
        <taxon>eudicotyledons</taxon>
        <taxon>Gunneridae</taxon>
        <taxon>Pentapetalae</taxon>
        <taxon>asterids</taxon>
        <taxon>Ericales</taxon>
        <taxon>Ericaceae</taxon>
        <taxon>Ericoideae</taxon>
        <taxon>Rhodoreae</taxon>
        <taxon>Rhododendron</taxon>
    </lineage>
</organism>
<comment type="caution">
    <text evidence="1">The sequence shown here is derived from an EMBL/GenBank/DDBJ whole genome shotgun (WGS) entry which is preliminary data.</text>
</comment>
<dbReference type="EMBL" id="CM046395">
    <property type="protein sequence ID" value="KAI8543779.1"/>
    <property type="molecule type" value="Genomic_DNA"/>
</dbReference>
<evidence type="ECO:0000313" key="1">
    <source>
        <dbReference type="EMBL" id="KAI8543779.1"/>
    </source>
</evidence>
<reference evidence="1" key="1">
    <citation type="submission" date="2022-02" db="EMBL/GenBank/DDBJ databases">
        <title>Plant Genome Project.</title>
        <authorList>
            <person name="Zhang R.-G."/>
        </authorList>
    </citation>
    <scope>NUCLEOTIDE SEQUENCE</scope>
    <source>
        <strain evidence="1">AT1</strain>
    </source>
</reference>
<accession>A0ACC0MSB0</accession>
<keyword evidence="2" id="KW-1185">Reference proteome</keyword>
<name>A0ACC0MSB0_RHOML</name>
<gene>
    <name evidence="1" type="ORF">RHMOL_Rhmol08G0244900</name>
</gene>
<dbReference type="Proteomes" id="UP001062846">
    <property type="component" value="Chromosome 8"/>
</dbReference>
<proteinExistence type="predicted"/>
<protein>
    <submittedName>
        <fullName evidence="1">Uncharacterized protein</fullName>
    </submittedName>
</protein>
<evidence type="ECO:0000313" key="2">
    <source>
        <dbReference type="Proteomes" id="UP001062846"/>
    </source>
</evidence>
<sequence length="117" mass="12605">MLESGTSSSSDPVKIVNLPSSVESESLAPEILHKLAEHKHGSITLKAYMYTYAGITQLRFNVHSMCTTADPQHIENQEAIPALLPPTPAKGENPTMPSPSQASPETPPSKKLKQTIT</sequence>